<evidence type="ECO:0008006" key="3">
    <source>
        <dbReference type="Google" id="ProtNLM"/>
    </source>
</evidence>
<keyword evidence="2" id="KW-1185">Reference proteome</keyword>
<organism evidence="1 2">
    <name type="scientific">Arsukibacterium ikkense</name>
    <dbReference type="NCBI Taxonomy" id="336831"/>
    <lineage>
        <taxon>Bacteria</taxon>
        <taxon>Pseudomonadati</taxon>
        <taxon>Pseudomonadota</taxon>
        <taxon>Gammaproteobacteria</taxon>
        <taxon>Chromatiales</taxon>
        <taxon>Chromatiaceae</taxon>
        <taxon>Arsukibacterium</taxon>
    </lineage>
</organism>
<dbReference type="RefSeq" id="WP_046555677.1">
    <property type="nucleotide sequence ID" value="NZ_LAHO01000001.1"/>
</dbReference>
<dbReference type="EMBL" id="LAHO01000001">
    <property type="protein sequence ID" value="KKO47147.1"/>
    <property type="molecule type" value="Genomic_DNA"/>
</dbReference>
<dbReference type="AlphaFoldDB" id="A0A0M2V8I8"/>
<evidence type="ECO:0000313" key="1">
    <source>
        <dbReference type="EMBL" id="KKO47147.1"/>
    </source>
</evidence>
<reference evidence="1 2" key="1">
    <citation type="submission" date="2015-03" db="EMBL/GenBank/DDBJ databases">
        <title>Draft genome sequences of two protease-producing strains of Arsukibacterium isolated from two cold and alkaline environments.</title>
        <authorList>
            <person name="Lylloff J.E."/>
            <person name="Skov L.B."/>
            <person name="Jepsen M."/>
            <person name="Hallin P.F."/>
            <person name="Sorensen S.J."/>
            <person name="Stougaard P."/>
            <person name="Glaring M.A."/>
        </authorList>
    </citation>
    <scope>NUCLEOTIDE SEQUENCE [LARGE SCALE GENOMIC DNA]</scope>
    <source>
        <strain evidence="1 2">GCM72</strain>
    </source>
</reference>
<evidence type="ECO:0000313" key="2">
    <source>
        <dbReference type="Proteomes" id="UP000034228"/>
    </source>
</evidence>
<sequence length="151" mass="16907">MLAYNPKSVTDHAADQAMLSQVAALSQHARLFYSQAASCMADNNIRRHLTALVMLHQQAEQLVSGKPDKQTHNVEHSIICQWYQHHHAGCNADNISWLAELPAQLRRQLALFKRYSRELTRPANAKAMANLAAGLQMLTDQLQPLLTADNL</sequence>
<proteinExistence type="predicted"/>
<comment type="caution">
    <text evidence="1">The sequence shown here is derived from an EMBL/GenBank/DDBJ whole genome shotgun (WGS) entry which is preliminary data.</text>
</comment>
<dbReference type="Proteomes" id="UP000034228">
    <property type="component" value="Unassembled WGS sequence"/>
</dbReference>
<gene>
    <name evidence="1" type="ORF">WG68_00370</name>
</gene>
<accession>A0A0M2V8I8</accession>
<dbReference type="STRING" id="336831.WG68_00370"/>
<dbReference type="OrthoDB" id="5769586at2"/>
<name>A0A0M2V8I8_9GAMM</name>
<protein>
    <recommendedName>
        <fullName evidence="3">DUF2383 domain-containing protein</fullName>
    </recommendedName>
</protein>